<reference evidence="1 2" key="1">
    <citation type="journal article" date="2010" name="Stand. Genomic Sci.">
        <title>Complete genome sequence of Aminobacterium colombiense type strain (ALA-1).</title>
        <authorList>
            <person name="Chertkov O."/>
            <person name="Sikorski J."/>
            <person name="Brambilla E."/>
            <person name="Lapidus A."/>
            <person name="Copeland A."/>
            <person name="Glavina Del Rio T."/>
            <person name="Nolan M."/>
            <person name="Lucas S."/>
            <person name="Tice H."/>
            <person name="Cheng J.F."/>
            <person name="Han C."/>
            <person name="Detter J.C."/>
            <person name="Bruce D."/>
            <person name="Tapia R."/>
            <person name="Goodwin L."/>
            <person name="Pitluck S."/>
            <person name="Liolios K."/>
            <person name="Ivanova N."/>
            <person name="Mavromatis K."/>
            <person name="Ovchinnikova G."/>
            <person name="Pati A."/>
            <person name="Chen A."/>
            <person name="Palaniappan K."/>
            <person name="Land M."/>
            <person name="Hauser L."/>
            <person name="Chang Y.J."/>
            <person name="Jeffries C.D."/>
            <person name="Spring S."/>
            <person name="Rohde M."/>
            <person name="Goker M."/>
            <person name="Bristow J."/>
            <person name="Eisen J.A."/>
            <person name="Markowitz V."/>
            <person name="Hugenholtz P."/>
            <person name="Kyrpides N.C."/>
            <person name="Klenk H.P."/>
        </authorList>
    </citation>
    <scope>NUCLEOTIDE SEQUENCE [LARGE SCALE GENOMIC DNA]</scope>
    <source>
        <strain evidence="2">DSM 12261 / ALA-1</strain>
    </source>
</reference>
<gene>
    <name evidence="1" type="ordered locus">Amico_0878</name>
</gene>
<protein>
    <submittedName>
        <fullName evidence="1">Uncharacterized protein</fullName>
    </submittedName>
</protein>
<organism evidence="1 2">
    <name type="scientific">Aminobacterium colombiense (strain DSM 12261 / ALA-1)</name>
    <dbReference type="NCBI Taxonomy" id="572547"/>
    <lineage>
        <taxon>Bacteria</taxon>
        <taxon>Thermotogati</taxon>
        <taxon>Synergistota</taxon>
        <taxon>Synergistia</taxon>
        <taxon>Synergistales</taxon>
        <taxon>Aminobacteriaceae</taxon>
        <taxon>Aminobacterium</taxon>
    </lineage>
</organism>
<sequence>MLVFKLLKVYFDLGYNTSLRDEKESSSRFTYVIKEKLEWYLFFKTVSWQRDKKIGFIQLLNTSSKEAMAWN</sequence>
<evidence type="ECO:0000313" key="2">
    <source>
        <dbReference type="Proteomes" id="UP000002366"/>
    </source>
</evidence>
<dbReference type="EMBL" id="CP001997">
    <property type="protein sequence ID" value="ADE57009.1"/>
    <property type="molecule type" value="Genomic_DNA"/>
</dbReference>
<name>D5EEM7_AMICL</name>
<dbReference type="KEGG" id="aco:Amico_0878"/>
<accession>D5EEM7</accession>
<dbReference type="AlphaFoldDB" id="D5EEM7"/>
<dbReference type="STRING" id="572547.Amico_0878"/>
<keyword evidence="2" id="KW-1185">Reference proteome</keyword>
<dbReference type="Proteomes" id="UP000002366">
    <property type="component" value="Chromosome"/>
</dbReference>
<evidence type="ECO:0000313" key="1">
    <source>
        <dbReference type="EMBL" id="ADE57009.1"/>
    </source>
</evidence>
<dbReference type="HOGENOM" id="CLU_2731071_0_0_0"/>
<proteinExistence type="predicted"/>